<organism evidence="2 3">
    <name type="scientific">Halolactibacillus halophilus</name>
    <dbReference type="NCBI Taxonomy" id="306540"/>
    <lineage>
        <taxon>Bacteria</taxon>
        <taxon>Bacillati</taxon>
        <taxon>Bacillota</taxon>
        <taxon>Bacilli</taxon>
        <taxon>Bacillales</taxon>
        <taxon>Bacillaceae</taxon>
        <taxon>Halolactibacillus</taxon>
    </lineage>
</organism>
<dbReference type="RefSeq" id="WP_089833390.1">
    <property type="nucleotide sequence ID" value="NZ_FOXC01000039.1"/>
</dbReference>
<evidence type="ECO:0000313" key="3">
    <source>
        <dbReference type="Proteomes" id="UP000242243"/>
    </source>
</evidence>
<evidence type="ECO:0000313" key="4">
    <source>
        <dbReference type="Proteomes" id="UP000321547"/>
    </source>
</evidence>
<dbReference type="Proteomes" id="UP000321547">
    <property type="component" value="Unassembled WGS sequence"/>
</dbReference>
<accession>A0A1I5S5C6</accession>
<dbReference type="EMBL" id="BJWI01000081">
    <property type="protein sequence ID" value="GEM02927.1"/>
    <property type="molecule type" value="Genomic_DNA"/>
</dbReference>
<dbReference type="AlphaFoldDB" id="A0A1I5S5C6"/>
<proteinExistence type="predicted"/>
<evidence type="ECO:0000313" key="2">
    <source>
        <dbReference type="EMBL" id="SFP65877.1"/>
    </source>
</evidence>
<keyword evidence="4" id="KW-1185">Reference proteome</keyword>
<dbReference type="Proteomes" id="UP000242243">
    <property type="component" value="Unassembled WGS sequence"/>
</dbReference>
<dbReference type="OrthoDB" id="2974389at2"/>
<protein>
    <submittedName>
        <fullName evidence="2">Uncharacterized protein</fullName>
    </submittedName>
</protein>
<evidence type="ECO:0000313" key="1">
    <source>
        <dbReference type="EMBL" id="GEM02927.1"/>
    </source>
</evidence>
<reference evidence="1 4" key="2">
    <citation type="submission" date="2019-07" db="EMBL/GenBank/DDBJ databases">
        <title>Whole genome shotgun sequence of Halolactibacillus halophilus NBRC 100868.</title>
        <authorList>
            <person name="Hosoyama A."/>
            <person name="Uohara A."/>
            <person name="Ohji S."/>
            <person name="Ichikawa N."/>
        </authorList>
    </citation>
    <scope>NUCLEOTIDE SEQUENCE [LARGE SCALE GENOMIC DNA]</scope>
    <source>
        <strain evidence="1 4">NBRC 100868</strain>
    </source>
</reference>
<dbReference type="STRING" id="306540.SAMN05421839_13918"/>
<name>A0A1I5S5C6_9BACI</name>
<reference evidence="2 3" key="1">
    <citation type="submission" date="2016-10" db="EMBL/GenBank/DDBJ databases">
        <authorList>
            <person name="de Groot N.N."/>
        </authorList>
    </citation>
    <scope>NUCLEOTIDE SEQUENCE [LARGE SCALE GENOMIC DNA]</scope>
    <source>
        <strain evidence="2 3">DSM 17073</strain>
    </source>
</reference>
<dbReference type="EMBL" id="FOXC01000039">
    <property type="protein sequence ID" value="SFP65877.1"/>
    <property type="molecule type" value="Genomic_DNA"/>
</dbReference>
<gene>
    <name evidence="1" type="ORF">HHA03_24590</name>
    <name evidence="2" type="ORF">SAMN05421839_13918</name>
</gene>
<sequence>MYNVLTNIDEFLKKFEERFEEVKACNNLRIRDYRIQALMTDIERAFDIPVADRAKREAFKVGFSEVWDLYKRVSKERWPKQ</sequence>